<evidence type="ECO:0000313" key="1">
    <source>
        <dbReference type="EMBL" id="MDA0163731.1"/>
    </source>
</evidence>
<keyword evidence="2" id="KW-1185">Reference proteome</keyword>
<comment type="caution">
    <text evidence="1">The sequence shown here is derived from an EMBL/GenBank/DDBJ whole genome shotgun (WGS) entry which is preliminary data.</text>
</comment>
<dbReference type="AlphaFoldDB" id="A0A9X3MVM9"/>
<name>A0A9X3MVM9_9ACTN</name>
<dbReference type="InterPro" id="IPR019268">
    <property type="entry name" value="DUF2278"/>
</dbReference>
<dbReference type="Proteomes" id="UP001149140">
    <property type="component" value="Unassembled WGS sequence"/>
</dbReference>
<accession>A0A9X3MVM9</accession>
<protein>
    <submittedName>
        <fullName evidence="1">YukJ family protein</fullName>
    </submittedName>
</protein>
<dbReference type="EMBL" id="JAPDOD010000027">
    <property type="protein sequence ID" value="MDA0163731.1"/>
    <property type="molecule type" value="Genomic_DNA"/>
</dbReference>
<dbReference type="Pfam" id="PF10042">
    <property type="entry name" value="DUF2278"/>
    <property type="match status" value="1"/>
</dbReference>
<gene>
    <name evidence="1" type="ORF">OM076_25905</name>
</gene>
<sequence>MPLERYGVLKATILDRRRATDRDAHYHVLCGVGTARWRVAINARSDNAPAEVAHATLTRFAHPILARLEQLHEGWRPVKGQDGLDYLRGKLCRPEQFKPLPIDKPGANNDLNELFDAHLRRNARIYAFGEPWGPDDARDPYFGFDHGRGLHDVHQNQGNLREFRRDDGVWQDGGLIAGATDGTWTAIFLRFQSQAFNTDDASGHTKGVLPR</sequence>
<proteinExistence type="predicted"/>
<evidence type="ECO:0000313" key="2">
    <source>
        <dbReference type="Proteomes" id="UP001149140"/>
    </source>
</evidence>
<organism evidence="1 2">
    <name type="scientific">Solirubrobacter ginsenosidimutans</name>
    <dbReference type="NCBI Taxonomy" id="490573"/>
    <lineage>
        <taxon>Bacteria</taxon>
        <taxon>Bacillati</taxon>
        <taxon>Actinomycetota</taxon>
        <taxon>Thermoleophilia</taxon>
        <taxon>Solirubrobacterales</taxon>
        <taxon>Solirubrobacteraceae</taxon>
        <taxon>Solirubrobacter</taxon>
    </lineage>
</organism>
<reference evidence="1" key="1">
    <citation type="submission" date="2022-10" db="EMBL/GenBank/DDBJ databases">
        <title>The WGS of Solirubrobacter ginsenosidimutans DSM 21036.</title>
        <authorList>
            <person name="Jiang Z."/>
        </authorList>
    </citation>
    <scope>NUCLEOTIDE SEQUENCE</scope>
    <source>
        <strain evidence="1">DSM 21036</strain>
    </source>
</reference>
<dbReference type="RefSeq" id="WP_270042978.1">
    <property type="nucleotide sequence ID" value="NZ_JAPDOD010000027.1"/>
</dbReference>